<dbReference type="Proteomes" id="UP000006048">
    <property type="component" value="Chromosome"/>
</dbReference>
<dbReference type="InterPro" id="IPR051680">
    <property type="entry name" value="ATP-dep_Glu-Cys_Ligase-2"/>
</dbReference>
<dbReference type="RefSeq" id="WP_014805146.1">
    <property type="nucleotide sequence ID" value="NC_018020.1"/>
</dbReference>
<evidence type="ECO:0000313" key="3">
    <source>
        <dbReference type="Proteomes" id="UP000006048"/>
    </source>
</evidence>
<dbReference type="PATRIC" id="fig|869212.3.peg.4070"/>
<evidence type="ECO:0000259" key="1">
    <source>
        <dbReference type="Pfam" id="PF04168"/>
    </source>
</evidence>
<dbReference type="EMBL" id="CP002959">
    <property type="protein sequence ID" value="AFM14670.1"/>
    <property type="molecule type" value="Genomic_DNA"/>
</dbReference>
<accession>I4BBL3</accession>
<dbReference type="AlphaFoldDB" id="I4BBL3"/>
<dbReference type="PANTHER" id="PTHR34595">
    <property type="entry name" value="BLR5612 PROTEIN"/>
    <property type="match status" value="1"/>
</dbReference>
<dbReference type="HOGENOM" id="CLU_071567_1_0_12"/>
<organism evidence="2 3">
    <name type="scientific">Turneriella parva (strain ATCC BAA-1111 / DSM 21527 / NCTC 11395 / H)</name>
    <name type="common">Leptospira parva</name>
    <dbReference type="NCBI Taxonomy" id="869212"/>
    <lineage>
        <taxon>Bacteria</taxon>
        <taxon>Pseudomonadati</taxon>
        <taxon>Spirochaetota</taxon>
        <taxon>Spirochaetia</taxon>
        <taxon>Leptospirales</taxon>
        <taxon>Leptospiraceae</taxon>
        <taxon>Turneriella</taxon>
    </lineage>
</organism>
<protein>
    <recommendedName>
        <fullName evidence="1">DUF403 domain-containing protein</fullName>
    </recommendedName>
</protein>
<sequence>MLSRVAENIFWLNRYLERADNYARFIDVNLNINLEMPPSYAGQWQPLIDTTGDSEQYKELYGEATAENVMRFLSTDKRNPNSILSCLNLARENARIVRENISTEMWEVVNTLYLWVQNFQAHAGDLRKNHSPTELIRFYKEISRNMMLFTGAMEDTIAHAEAWHFGRMGRFLERAEKTCRILDMKYFILLPKVTDVGTSLDQLQWAALLKSTSGLQVYRRQHGSIDPKKIAEFLVLDREFPRAVRYCLIWINHSLHELTGTQAYSYNNIAEKRTGVLLSELDYKEFPEILAYGLHEYMDHLQLHCNGVGDAIATTFFTPGE</sequence>
<name>I4BBL3_TURPD</name>
<evidence type="ECO:0000313" key="2">
    <source>
        <dbReference type="EMBL" id="AFM14670.1"/>
    </source>
</evidence>
<dbReference type="KEGG" id="tpx:Turpa_4036"/>
<dbReference type="STRING" id="869212.Turpa_4036"/>
<dbReference type="InterPro" id="IPR007296">
    <property type="entry name" value="DUF403"/>
</dbReference>
<proteinExistence type="predicted"/>
<dbReference type="PANTHER" id="PTHR34595:SF7">
    <property type="entry name" value="SLL1039 PROTEIN"/>
    <property type="match status" value="1"/>
</dbReference>
<keyword evidence="3" id="KW-1185">Reference proteome</keyword>
<reference evidence="2 3" key="1">
    <citation type="submission" date="2012-06" db="EMBL/GenBank/DDBJ databases">
        <title>The complete chromosome of genome of Turneriella parva DSM 21527.</title>
        <authorList>
            <consortium name="US DOE Joint Genome Institute (JGI-PGF)"/>
            <person name="Lucas S."/>
            <person name="Han J."/>
            <person name="Lapidus A."/>
            <person name="Bruce D."/>
            <person name="Goodwin L."/>
            <person name="Pitluck S."/>
            <person name="Peters L."/>
            <person name="Kyrpides N."/>
            <person name="Mavromatis K."/>
            <person name="Ivanova N."/>
            <person name="Mikhailova N."/>
            <person name="Chertkov O."/>
            <person name="Detter J.C."/>
            <person name="Tapia R."/>
            <person name="Han C."/>
            <person name="Land M."/>
            <person name="Hauser L."/>
            <person name="Markowitz V."/>
            <person name="Cheng J.-F."/>
            <person name="Hugenholtz P."/>
            <person name="Woyke T."/>
            <person name="Wu D."/>
            <person name="Gronow S."/>
            <person name="Wellnitz S."/>
            <person name="Brambilla E."/>
            <person name="Klenk H.-P."/>
            <person name="Eisen J.A."/>
        </authorList>
    </citation>
    <scope>NUCLEOTIDE SEQUENCE [LARGE SCALE GENOMIC DNA]</scope>
    <source>
        <strain evidence="3">ATCC BAA-1111 / DSM 21527 / NCTC 11395 / H</strain>
    </source>
</reference>
<gene>
    <name evidence="2" type="ordered locus">Turpa_4036</name>
</gene>
<dbReference type="OrthoDB" id="9803532at2"/>
<dbReference type="Pfam" id="PF04168">
    <property type="entry name" value="Alpha-E"/>
    <property type="match status" value="1"/>
</dbReference>
<feature type="domain" description="DUF403" evidence="1">
    <location>
        <begin position="1"/>
        <end position="317"/>
    </location>
</feature>